<dbReference type="InterPro" id="IPR025745">
    <property type="entry name" value="Mrr-like_N_dom"/>
</dbReference>
<dbReference type="Pfam" id="PF07728">
    <property type="entry name" value="AAA_5"/>
    <property type="match status" value="1"/>
</dbReference>
<dbReference type="SMART" id="SM00382">
    <property type="entry name" value="AAA"/>
    <property type="match status" value="1"/>
</dbReference>
<dbReference type="AlphaFoldDB" id="A0A7Z0L143"/>
<gene>
    <name evidence="2" type="ORF">HUK65_16495</name>
</gene>
<sequence length="735" mass="82965">MNLDTTYQAILTAARERRFITYGDLAKANGQVWKKVYRQMPGHLGELMVLCHEEGWPLLSALVMPQGAVETGKLEGSAQDGFVNAARSMGYEIEDPADFITEQQQRAFTWAPDAPDSLGIDAAHEEQDPEGGPRFVRYFAPVLDALRALGGEAKPADVRAWLIENVPWVGEEIDAVTRSGRRSFEGKVGWARFYLVKAGLLDDGRRGWWKLSPDGEASHPTHAEALELFRRVREEGGFNSPPVKVDAPADTRATDDLFDDPDRQFWFAGSIWNGTDDQTDRLLAEGIWQTNKEDDERTRQLVLEMRPGDRIAIKASFVQKFDLPFDNRGKPVSVMRIKAVGTVTENMGDGRTVKVDWRPLDPPRDWLFYTYRSTVTRANLQHLRAKRLVRFAFSGEEQDYDFFLKQSYWAKKYSSDTVYSDEELDDEEGASLELDAPDVPGYELADIMADGCFLPEPELDRLLNRLRSKKNLILQGAPGTGKTWLAKRLGRALIGLRQPDRELLRSVQFHPSLSYEDFVRGWRPAGNGRLQLSDGIFMDVVNAALARPDTPFVLVIEEINRGNPAQIFGELLTLLEDSKRSPDEAVELAYRSHEGERVHIPDNLHVIGTMNIADRSLALVDLALRRRFAFVTLEPQLGDLWRRWCIEEAGLTADVVDLIVGRMTALNMRIAQDRSLGPQFRIGHSYVTPPRGARIVDGESWFADVVETEIRPLLDEYWFDAPEKVSEAVAALGLH</sequence>
<reference evidence="2 3" key="1">
    <citation type="journal article" date="2000" name="Arch. Microbiol.">
        <title>Rhodobaca bogoriensis gen. nov. and sp. nov., an alkaliphilic purple nonsulfur bacterium from African Rift Valley soda lakes.</title>
        <authorList>
            <person name="Milford A.D."/>
            <person name="Achenbach L.A."/>
            <person name="Jung D.O."/>
            <person name="Madigan M.T."/>
        </authorList>
    </citation>
    <scope>NUCLEOTIDE SEQUENCE [LARGE SCALE GENOMIC DNA]</scope>
    <source>
        <strain evidence="2 3">2376</strain>
    </source>
</reference>
<dbReference type="InterPro" id="IPR011704">
    <property type="entry name" value="ATPase_dyneun-rel_AAA"/>
</dbReference>
<proteinExistence type="predicted"/>
<evidence type="ECO:0000259" key="1">
    <source>
        <dbReference type="SMART" id="SM00382"/>
    </source>
</evidence>
<dbReference type="GO" id="GO:0016887">
    <property type="term" value="F:ATP hydrolysis activity"/>
    <property type="evidence" value="ECO:0007669"/>
    <property type="project" value="InterPro"/>
</dbReference>
<accession>A0A7Z0L143</accession>
<keyword evidence="3" id="KW-1185">Reference proteome</keyword>
<dbReference type="Gene3D" id="3.40.50.300">
    <property type="entry name" value="P-loop containing nucleotide triphosphate hydrolases"/>
    <property type="match status" value="1"/>
</dbReference>
<dbReference type="InterPro" id="IPR003593">
    <property type="entry name" value="AAA+_ATPase"/>
</dbReference>
<dbReference type="InterPro" id="IPR027417">
    <property type="entry name" value="P-loop_NTPase"/>
</dbReference>
<dbReference type="SUPFAM" id="SSF52540">
    <property type="entry name" value="P-loop containing nucleoside triphosphate hydrolases"/>
    <property type="match status" value="1"/>
</dbReference>
<organism evidence="2 3">
    <name type="scientific">Rhabdonatronobacter sediminivivens</name>
    <dbReference type="NCBI Taxonomy" id="2743469"/>
    <lineage>
        <taxon>Bacteria</taxon>
        <taxon>Pseudomonadati</taxon>
        <taxon>Pseudomonadota</taxon>
        <taxon>Alphaproteobacteria</taxon>
        <taxon>Rhodobacterales</taxon>
        <taxon>Paracoccaceae</taxon>
        <taxon>Rhabdonatronobacter</taxon>
    </lineage>
</organism>
<dbReference type="GO" id="GO:0005524">
    <property type="term" value="F:ATP binding"/>
    <property type="evidence" value="ECO:0007669"/>
    <property type="project" value="InterPro"/>
</dbReference>
<evidence type="ECO:0000313" key="2">
    <source>
        <dbReference type="EMBL" id="NYS26586.1"/>
    </source>
</evidence>
<dbReference type="PANTHER" id="PTHR37291">
    <property type="entry name" value="5-METHYLCYTOSINE-SPECIFIC RESTRICTION ENZYME B"/>
    <property type="match status" value="1"/>
</dbReference>
<feature type="domain" description="AAA+ ATPase" evidence="1">
    <location>
        <begin position="468"/>
        <end position="638"/>
    </location>
</feature>
<name>A0A7Z0L143_9RHOB</name>
<comment type="caution">
    <text evidence="2">The sequence shown here is derived from an EMBL/GenBank/DDBJ whole genome shotgun (WGS) entry which is preliminary data.</text>
</comment>
<dbReference type="InterPro" id="IPR052934">
    <property type="entry name" value="Methyl-DNA_Rec/Restrict_Enz"/>
</dbReference>
<evidence type="ECO:0000313" key="3">
    <source>
        <dbReference type="Proteomes" id="UP000529417"/>
    </source>
</evidence>
<dbReference type="CDD" id="cd00009">
    <property type="entry name" value="AAA"/>
    <property type="match status" value="1"/>
</dbReference>
<dbReference type="PANTHER" id="PTHR37291:SF1">
    <property type="entry name" value="TYPE IV METHYL-DIRECTED RESTRICTION ENZYME ECOKMCRB SUBUNIT"/>
    <property type="match status" value="1"/>
</dbReference>
<dbReference type="RefSeq" id="WP_179907380.1">
    <property type="nucleotide sequence ID" value="NZ_JACBXS010000054.1"/>
</dbReference>
<dbReference type="Pfam" id="PF14338">
    <property type="entry name" value="Mrr_N"/>
    <property type="match status" value="1"/>
</dbReference>
<dbReference type="Proteomes" id="UP000529417">
    <property type="component" value="Unassembled WGS sequence"/>
</dbReference>
<dbReference type="EMBL" id="JACBXS010000054">
    <property type="protein sequence ID" value="NYS26586.1"/>
    <property type="molecule type" value="Genomic_DNA"/>
</dbReference>
<protein>
    <submittedName>
        <fullName evidence="2">AAA family ATPase</fullName>
    </submittedName>
</protein>